<protein>
    <submittedName>
        <fullName evidence="2">Uncharacterized protein</fullName>
    </submittedName>
</protein>
<dbReference type="AlphaFoldDB" id="T0KFR7"/>
<dbReference type="PATRIC" id="fig|1346791.3.peg.2044"/>
<dbReference type="RefSeq" id="WP_021317943.1">
    <property type="nucleotide sequence ID" value="NZ_AUWY01000074.1"/>
</dbReference>
<gene>
    <name evidence="2" type="ORF">M529_10625</name>
</gene>
<dbReference type="EMBL" id="AUWY01000074">
    <property type="protein sequence ID" value="EQB32248.1"/>
    <property type="molecule type" value="Genomic_DNA"/>
</dbReference>
<dbReference type="PROSITE" id="PS51318">
    <property type="entry name" value="TAT"/>
    <property type="match status" value="1"/>
</dbReference>
<evidence type="ECO:0000313" key="3">
    <source>
        <dbReference type="Proteomes" id="UP000015523"/>
    </source>
</evidence>
<keyword evidence="3" id="KW-1185">Reference proteome</keyword>
<reference evidence="2 3" key="1">
    <citation type="journal article" date="2013" name="Genome Announc.">
        <title>Draft Genome Sequence of Sphingobium ummariense Strain RL-3, a Hexachlorocyclohexane-Degrading Bacterium.</title>
        <authorList>
            <person name="Kohli P."/>
            <person name="Dua A."/>
            <person name="Sangwan N."/>
            <person name="Oldach P."/>
            <person name="Khurana J.P."/>
            <person name="Lal R."/>
        </authorList>
    </citation>
    <scope>NUCLEOTIDE SEQUENCE [LARGE SCALE GENOMIC DNA]</scope>
    <source>
        <strain evidence="2 3">RL-3</strain>
    </source>
</reference>
<evidence type="ECO:0000256" key="1">
    <source>
        <dbReference type="SAM" id="SignalP"/>
    </source>
</evidence>
<name>T0KFR7_9SPHN</name>
<sequence>MSELHSSRRDVMRALAFLPAAISVPAAAQGVGLVCAQTLDPARKYLAIEAAFNNGGSSEEEFTAALDALDDWQPRDATGFLRKFIAMFGDNPDWDGFPSDHRLLLLFEDARRLAGRA</sequence>
<feature type="chain" id="PRO_5004566517" evidence="1">
    <location>
        <begin position="29"/>
        <end position="117"/>
    </location>
</feature>
<feature type="signal peptide" evidence="1">
    <location>
        <begin position="1"/>
        <end position="28"/>
    </location>
</feature>
<evidence type="ECO:0000313" key="2">
    <source>
        <dbReference type="EMBL" id="EQB32248.1"/>
    </source>
</evidence>
<dbReference type="InterPro" id="IPR006311">
    <property type="entry name" value="TAT_signal"/>
</dbReference>
<dbReference type="STRING" id="1346791.M529_10625"/>
<dbReference type="Proteomes" id="UP000015523">
    <property type="component" value="Unassembled WGS sequence"/>
</dbReference>
<organism evidence="2 3">
    <name type="scientific">Sphingobium ummariense RL-3</name>
    <dbReference type="NCBI Taxonomy" id="1346791"/>
    <lineage>
        <taxon>Bacteria</taxon>
        <taxon>Pseudomonadati</taxon>
        <taxon>Pseudomonadota</taxon>
        <taxon>Alphaproteobacteria</taxon>
        <taxon>Sphingomonadales</taxon>
        <taxon>Sphingomonadaceae</taxon>
        <taxon>Sphingobium</taxon>
    </lineage>
</organism>
<comment type="caution">
    <text evidence="2">The sequence shown here is derived from an EMBL/GenBank/DDBJ whole genome shotgun (WGS) entry which is preliminary data.</text>
</comment>
<accession>T0KFR7</accession>
<proteinExistence type="predicted"/>
<keyword evidence="1" id="KW-0732">Signal</keyword>